<dbReference type="Pfam" id="PF04055">
    <property type="entry name" value="Radical_SAM"/>
    <property type="match status" value="1"/>
</dbReference>
<dbReference type="InterPro" id="IPR007197">
    <property type="entry name" value="rSAM"/>
</dbReference>
<protein>
    <submittedName>
        <fullName evidence="8">B12-binding domain-containing radical SAM protein</fullName>
    </submittedName>
</protein>
<evidence type="ECO:0000256" key="5">
    <source>
        <dbReference type="ARBA" id="ARBA00023014"/>
    </source>
</evidence>
<dbReference type="SFLD" id="SFLDG01123">
    <property type="entry name" value="methyltransferase_(Class_B)"/>
    <property type="match status" value="1"/>
</dbReference>
<dbReference type="GO" id="GO:0051539">
    <property type="term" value="F:4 iron, 4 sulfur cluster binding"/>
    <property type="evidence" value="ECO:0007669"/>
    <property type="project" value="UniProtKB-KW"/>
</dbReference>
<dbReference type="InterPro" id="IPR051198">
    <property type="entry name" value="BchE-like"/>
</dbReference>
<dbReference type="InterPro" id="IPR034466">
    <property type="entry name" value="Methyltransferase_Class_B"/>
</dbReference>
<dbReference type="GO" id="GO:0046872">
    <property type="term" value="F:metal ion binding"/>
    <property type="evidence" value="ECO:0007669"/>
    <property type="project" value="UniProtKB-KW"/>
</dbReference>
<keyword evidence="3" id="KW-0479">Metal-binding</keyword>
<dbReference type="GO" id="GO:0005829">
    <property type="term" value="C:cytosol"/>
    <property type="evidence" value="ECO:0007669"/>
    <property type="project" value="TreeGrafter"/>
</dbReference>
<evidence type="ECO:0000313" key="8">
    <source>
        <dbReference type="EMBL" id="PIZ14529.1"/>
    </source>
</evidence>
<dbReference type="PANTHER" id="PTHR43409">
    <property type="entry name" value="ANAEROBIC MAGNESIUM-PROTOPORPHYRIN IX MONOMETHYL ESTER CYCLASE-RELATED"/>
    <property type="match status" value="1"/>
</dbReference>
<dbReference type="Proteomes" id="UP000229307">
    <property type="component" value="Unassembled WGS sequence"/>
</dbReference>
<comment type="caution">
    <text evidence="8">The sequence shown here is derived from an EMBL/GenBank/DDBJ whole genome shotgun (WGS) entry which is preliminary data.</text>
</comment>
<evidence type="ECO:0000256" key="4">
    <source>
        <dbReference type="ARBA" id="ARBA00023004"/>
    </source>
</evidence>
<dbReference type="Pfam" id="PF02310">
    <property type="entry name" value="B12-binding"/>
    <property type="match status" value="1"/>
</dbReference>
<reference evidence="9" key="1">
    <citation type="submission" date="2017-09" db="EMBL/GenBank/DDBJ databases">
        <title>Depth-based differentiation of microbial function through sediment-hosted aquifers and enrichment of novel symbionts in the deep terrestrial subsurface.</title>
        <authorList>
            <person name="Probst A.J."/>
            <person name="Ladd B."/>
            <person name="Jarett J.K."/>
            <person name="Geller-Mcgrath D.E."/>
            <person name="Sieber C.M.K."/>
            <person name="Emerson J.B."/>
            <person name="Anantharaman K."/>
            <person name="Thomas B.C."/>
            <person name="Malmstrom R."/>
            <person name="Stieglmeier M."/>
            <person name="Klingl A."/>
            <person name="Woyke T."/>
            <person name="Ryan C.M."/>
            <person name="Banfield J.F."/>
        </authorList>
    </citation>
    <scope>NUCLEOTIDE SEQUENCE [LARGE SCALE GENOMIC DNA]</scope>
</reference>
<comment type="cofactor">
    <cofactor evidence="1">
        <name>[4Fe-4S] cluster</name>
        <dbReference type="ChEBI" id="CHEBI:49883"/>
    </cofactor>
</comment>
<dbReference type="PANTHER" id="PTHR43409:SF16">
    <property type="entry name" value="SLR0320 PROTEIN"/>
    <property type="match status" value="1"/>
</dbReference>
<evidence type="ECO:0000259" key="7">
    <source>
        <dbReference type="PROSITE" id="PS51918"/>
    </source>
</evidence>
<dbReference type="Gene3D" id="3.80.30.20">
    <property type="entry name" value="tm_1862 like domain"/>
    <property type="match status" value="1"/>
</dbReference>
<name>A0A2M7S521_9BACT</name>
<dbReference type="GO" id="GO:0003824">
    <property type="term" value="F:catalytic activity"/>
    <property type="evidence" value="ECO:0007669"/>
    <property type="project" value="InterPro"/>
</dbReference>
<sequence>MTVSAMHDARCTTDEMKVTLVNTNLMKPPVVPVGLDYLATALKQKGHDVGLLDLCMADDWKKACDGYFEKNQPDAIGVTVRNTDDCYFASRDFIMPGIKRIVNYIKTKSPAPMIAGGVGFSLMPEKALDHLDIKLGIAGEGEESLPALLDVLGKTDEYRKIPGLVRKVSGNFVRNPPRYIDLSTIKLSARDTVDNLWYFNEGGMGAVETKRGCDQNCIYCADPLAKGRICRARPPEDIADEFENLLKLGITHFHLCDSEFNLPYEHAVAVSRELADRGLGDRIRWYIYASPVPFDVNLARLMKSAGCAGINFGVDSANYSMLKTLGRNFMPSDLLYAAKTCRKQGIAVMFDLLIGGPGETRKTVSDTIKFASDCDPDRIGVAMGIRVYPGTPFADWVKSEGDRKKLHWGKTKDSGFFAPVFYLESDFTSCIQNLIAGDERFFFPHARNKSYNYNNNKALVDAIKGGERGAFWDIMRRTPVPKRGSEIEL</sequence>
<evidence type="ECO:0000259" key="6">
    <source>
        <dbReference type="PROSITE" id="PS51332"/>
    </source>
</evidence>
<accession>A0A2M7S521</accession>
<feature type="domain" description="B12-binding" evidence="6">
    <location>
        <begin position="16"/>
        <end position="159"/>
    </location>
</feature>
<dbReference type="PROSITE" id="PS51918">
    <property type="entry name" value="RADICAL_SAM"/>
    <property type="match status" value="1"/>
</dbReference>
<keyword evidence="5" id="KW-0411">Iron-sulfur</keyword>
<dbReference type="SMART" id="SM00729">
    <property type="entry name" value="Elp3"/>
    <property type="match status" value="1"/>
</dbReference>
<evidence type="ECO:0000313" key="9">
    <source>
        <dbReference type="Proteomes" id="UP000229307"/>
    </source>
</evidence>
<dbReference type="InterPro" id="IPR058240">
    <property type="entry name" value="rSAM_sf"/>
</dbReference>
<dbReference type="InterPro" id="IPR006158">
    <property type="entry name" value="Cobalamin-bd"/>
</dbReference>
<gene>
    <name evidence="8" type="ORF">COY52_12250</name>
</gene>
<evidence type="ECO:0000256" key="2">
    <source>
        <dbReference type="ARBA" id="ARBA00022691"/>
    </source>
</evidence>
<evidence type="ECO:0000256" key="1">
    <source>
        <dbReference type="ARBA" id="ARBA00001966"/>
    </source>
</evidence>
<dbReference type="EMBL" id="PFMR01000339">
    <property type="protein sequence ID" value="PIZ14529.1"/>
    <property type="molecule type" value="Genomic_DNA"/>
</dbReference>
<dbReference type="SUPFAM" id="SSF102114">
    <property type="entry name" value="Radical SAM enzymes"/>
    <property type="match status" value="1"/>
</dbReference>
<dbReference type="InterPro" id="IPR006638">
    <property type="entry name" value="Elp3/MiaA/NifB-like_rSAM"/>
</dbReference>
<feature type="domain" description="Radical SAM core" evidence="7">
    <location>
        <begin position="199"/>
        <end position="417"/>
    </location>
</feature>
<dbReference type="GO" id="GO:0031419">
    <property type="term" value="F:cobalamin binding"/>
    <property type="evidence" value="ECO:0007669"/>
    <property type="project" value="InterPro"/>
</dbReference>
<dbReference type="Gene3D" id="3.40.50.280">
    <property type="entry name" value="Cobalamin-binding domain"/>
    <property type="match status" value="1"/>
</dbReference>
<dbReference type="CDD" id="cd01335">
    <property type="entry name" value="Radical_SAM"/>
    <property type="match status" value="1"/>
</dbReference>
<keyword evidence="4" id="KW-0408">Iron</keyword>
<dbReference type="AlphaFoldDB" id="A0A2M7S521"/>
<dbReference type="InterPro" id="IPR023404">
    <property type="entry name" value="rSAM_horseshoe"/>
</dbReference>
<dbReference type="SFLD" id="SFLDG01082">
    <property type="entry name" value="B12-binding_domain_containing"/>
    <property type="match status" value="1"/>
</dbReference>
<dbReference type="SFLD" id="SFLDS00029">
    <property type="entry name" value="Radical_SAM"/>
    <property type="match status" value="1"/>
</dbReference>
<organism evidence="8 9">
    <name type="scientific">Candidatus Desantisbacteria bacterium CG_4_10_14_0_8_um_filter_48_22</name>
    <dbReference type="NCBI Taxonomy" id="1974543"/>
    <lineage>
        <taxon>Bacteria</taxon>
        <taxon>Candidatus Desantisiibacteriota</taxon>
    </lineage>
</organism>
<dbReference type="PROSITE" id="PS51332">
    <property type="entry name" value="B12_BINDING"/>
    <property type="match status" value="1"/>
</dbReference>
<evidence type="ECO:0000256" key="3">
    <source>
        <dbReference type="ARBA" id="ARBA00022723"/>
    </source>
</evidence>
<keyword evidence="2" id="KW-0949">S-adenosyl-L-methionine</keyword>
<proteinExistence type="predicted"/>